<keyword evidence="10" id="KW-1185">Reference proteome</keyword>
<dbReference type="OrthoDB" id="3298527at2"/>
<evidence type="ECO:0000313" key="9">
    <source>
        <dbReference type="EMBL" id="EPD32449.1"/>
    </source>
</evidence>
<gene>
    <name evidence="9" type="ORF">HMPREF9306_02020</name>
</gene>
<keyword evidence="2" id="KW-1003">Cell membrane</keyword>
<evidence type="ECO:0000259" key="8">
    <source>
        <dbReference type="Pfam" id="PF13396"/>
    </source>
</evidence>
<keyword evidence="3 7" id="KW-0812">Transmembrane</keyword>
<dbReference type="EMBL" id="AGZR01000009">
    <property type="protein sequence ID" value="EPD32449.1"/>
    <property type="molecule type" value="Genomic_DNA"/>
</dbReference>
<proteinExistence type="predicted"/>
<reference evidence="9 10" key="1">
    <citation type="submission" date="2013-04" db="EMBL/GenBank/DDBJ databases">
        <title>The Genome Sequence of Propionimicrobium lymphophilum ACS-093-V-SCH5.</title>
        <authorList>
            <consortium name="The Broad Institute Genomics Platform"/>
            <person name="Earl A."/>
            <person name="Ward D."/>
            <person name="Feldgarden M."/>
            <person name="Gevers D."/>
            <person name="Saerens B."/>
            <person name="Vaneechoutte M."/>
            <person name="Walker B."/>
            <person name="Young S."/>
            <person name="Zeng Q."/>
            <person name="Gargeya S."/>
            <person name="Fitzgerald M."/>
            <person name="Haas B."/>
            <person name="Abouelleil A."/>
            <person name="Allen A.W."/>
            <person name="Alvarado L."/>
            <person name="Arachchi H.M."/>
            <person name="Berlin A.M."/>
            <person name="Chapman S.B."/>
            <person name="Gainer-Dewar J."/>
            <person name="Goldberg J."/>
            <person name="Griggs A."/>
            <person name="Gujja S."/>
            <person name="Hansen M."/>
            <person name="Howarth C."/>
            <person name="Imamovic A."/>
            <person name="Ireland A."/>
            <person name="Larimer J."/>
            <person name="McCowan C."/>
            <person name="Murphy C."/>
            <person name="Pearson M."/>
            <person name="Poon T.W."/>
            <person name="Priest M."/>
            <person name="Roberts A."/>
            <person name="Saif S."/>
            <person name="Shea T."/>
            <person name="Sisk P."/>
            <person name="Sykes S."/>
            <person name="Wortman J."/>
            <person name="Nusbaum C."/>
            <person name="Birren B."/>
        </authorList>
    </citation>
    <scope>NUCLEOTIDE SEQUENCE [LARGE SCALE GENOMIC DNA]</scope>
    <source>
        <strain evidence="9 10">ACS-093-V-SCH5</strain>
    </source>
</reference>
<evidence type="ECO:0000313" key="10">
    <source>
        <dbReference type="Proteomes" id="UP000014417"/>
    </source>
</evidence>
<comment type="subcellular location">
    <subcellularLocation>
        <location evidence="1">Cell membrane</location>
        <topology evidence="1">Multi-pass membrane protein</topology>
    </subcellularLocation>
</comment>
<protein>
    <recommendedName>
        <fullName evidence="8">Cardiolipin synthase N-terminal domain-containing protein</fullName>
    </recommendedName>
</protein>
<dbReference type="AlphaFoldDB" id="S2WXE6"/>
<dbReference type="STRING" id="883161.HMPREF9306_02020"/>
<keyword evidence="4 7" id="KW-1133">Transmembrane helix</keyword>
<evidence type="ECO:0000256" key="4">
    <source>
        <dbReference type="ARBA" id="ARBA00022989"/>
    </source>
</evidence>
<dbReference type="HOGENOM" id="CLU_113604_4_2_11"/>
<evidence type="ECO:0000256" key="6">
    <source>
        <dbReference type="SAM" id="MobiDB-lite"/>
    </source>
</evidence>
<dbReference type="InterPro" id="IPR027379">
    <property type="entry name" value="CLS_N"/>
</dbReference>
<dbReference type="Proteomes" id="UP000014417">
    <property type="component" value="Unassembled WGS sequence"/>
</dbReference>
<dbReference type="RefSeq" id="WP_016456824.1">
    <property type="nucleotide sequence ID" value="NZ_KE150269.1"/>
</dbReference>
<evidence type="ECO:0000256" key="5">
    <source>
        <dbReference type="ARBA" id="ARBA00023136"/>
    </source>
</evidence>
<keyword evidence="5 7" id="KW-0472">Membrane</keyword>
<dbReference type="Pfam" id="PF13396">
    <property type="entry name" value="PLDc_N"/>
    <property type="match status" value="1"/>
</dbReference>
<evidence type="ECO:0000256" key="2">
    <source>
        <dbReference type="ARBA" id="ARBA00022475"/>
    </source>
</evidence>
<feature type="domain" description="Cardiolipin synthase N-terminal" evidence="8">
    <location>
        <begin position="12"/>
        <end position="57"/>
    </location>
</feature>
<dbReference type="GO" id="GO:0005886">
    <property type="term" value="C:plasma membrane"/>
    <property type="evidence" value="ECO:0007669"/>
    <property type="project" value="UniProtKB-SubCell"/>
</dbReference>
<sequence>MARVILLIAVVALTIYCTVEVAQAPAGKVRVMPKWLWAVFVIMAPVLGPFCWLFFGRPRYGHPPSNRGPRYGAPDDDPDFLRSL</sequence>
<name>S2WXE6_9ACTN</name>
<evidence type="ECO:0000256" key="1">
    <source>
        <dbReference type="ARBA" id="ARBA00004651"/>
    </source>
</evidence>
<accession>S2WXE6</accession>
<feature type="region of interest" description="Disordered" evidence="6">
    <location>
        <begin position="61"/>
        <end position="84"/>
    </location>
</feature>
<evidence type="ECO:0000256" key="7">
    <source>
        <dbReference type="SAM" id="Phobius"/>
    </source>
</evidence>
<evidence type="ECO:0000256" key="3">
    <source>
        <dbReference type="ARBA" id="ARBA00022692"/>
    </source>
</evidence>
<comment type="caution">
    <text evidence="9">The sequence shown here is derived from an EMBL/GenBank/DDBJ whole genome shotgun (WGS) entry which is preliminary data.</text>
</comment>
<feature type="transmembrane region" description="Helical" evidence="7">
    <location>
        <begin position="35"/>
        <end position="55"/>
    </location>
</feature>
<organism evidence="9 10">
    <name type="scientific">Propionimicrobium lymphophilum ACS-093-V-SCH5</name>
    <dbReference type="NCBI Taxonomy" id="883161"/>
    <lineage>
        <taxon>Bacteria</taxon>
        <taxon>Bacillati</taxon>
        <taxon>Actinomycetota</taxon>
        <taxon>Actinomycetes</taxon>
        <taxon>Propionibacteriales</taxon>
        <taxon>Propionibacteriaceae</taxon>
        <taxon>Propionimicrobium</taxon>
    </lineage>
</organism>